<dbReference type="Proteomes" id="UP000322873">
    <property type="component" value="Unassembled WGS sequence"/>
</dbReference>
<sequence>MSTAPPDRYFNSLISGLPPEVLSKLPAVAPPPGVTSNFVNPVSRGWVLTLLSALVVYIDVLLWSLLSIYYRVQFLQNDDITWNLLNVRLMLNVELYIGIMLCCLQPMAIFFYKYRNRFSSAISGLALGLASGITCCLCCGSGSRSSANSDATVDEKQDPSVALPARARLPEPNLYPGLDLTTPSELERGGFRRSHLNSMDIRTNHSGGANSIPSHELLHWA</sequence>
<name>A0A5M9JND2_MONFR</name>
<organism evidence="2 3">
    <name type="scientific">Monilinia fructicola</name>
    <name type="common">Brown rot fungus</name>
    <name type="synonym">Ciboria fructicola</name>
    <dbReference type="NCBI Taxonomy" id="38448"/>
    <lineage>
        <taxon>Eukaryota</taxon>
        <taxon>Fungi</taxon>
        <taxon>Dikarya</taxon>
        <taxon>Ascomycota</taxon>
        <taxon>Pezizomycotina</taxon>
        <taxon>Leotiomycetes</taxon>
        <taxon>Helotiales</taxon>
        <taxon>Sclerotiniaceae</taxon>
        <taxon>Monilinia</taxon>
    </lineage>
</organism>
<dbReference type="VEuPathDB" id="FungiDB:MFRU_004g02650"/>
<keyword evidence="3" id="KW-1185">Reference proteome</keyword>
<evidence type="ECO:0000313" key="3">
    <source>
        <dbReference type="Proteomes" id="UP000322873"/>
    </source>
</evidence>
<evidence type="ECO:0000313" key="2">
    <source>
        <dbReference type="EMBL" id="KAA8569499.1"/>
    </source>
</evidence>
<reference evidence="2 3" key="1">
    <citation type="submission" date="2019-06" db="EMBL/GenBank/DDBJ databases">
        <title>Genome Sequence of the Brown Rot Fungal Pathogen Monilinia fructicola.</title>
        <authorList>
            <person name="De Miccolis Angelini R.M."/>
            <person name="Landi L."/>
            <person name="Abate D."/>
            <person name="Pollastro S."/>
            <person name="Romanazzi G."/>
            <person name="Faretra F."/>
        </authorList>
    </citation>
    <scope>NUCLEOTIDE SEQUENCE [LARGE SCALE GENOMIC DNA]</scope>
    <source>
        <strain evidence="2 3">Mfrc123</strain>
    </source>
</reference>
<comment type="caution">
    <text evidence="2">The sequence shown here is derived from an EMBL/GenBank/DDBJ whole genome shotgun (WGS) entry which is preliminary data.</text>
</comment>
<keyword evidence="1" id="KW-1133">Transmembrane helix</keyword>
<gene>
    <name evidence="2" type="ORF">EYC84_001126</name>
</gene>
<evidence type="ECO:0000256" key="1">
    <source>
        <dbReference type="SAM" id="Phobius"/>
    </source>
</evidence>
<dbReference type="EMBL" id="VICG01000008">
    <property type="protein sequence ID" value="KAA8569499.1"/>
    <property type="molecule type" value="Genomic_DNA"/>
</dbReference>
<accession>A0A5M9JND2</accession>
<protein>
    <submittedName>
        <fullName evidence="2">Uncharacterized protein</fullName>
    </submittedName>
</protein>
<dbReference type="AlphaFoldDB" id="A0A5M9JND2"/>
<feature type="transmembrane region" description="Helical" evidence="1">
    <location>
        <begin position="46"/>
        <end position="72"/>
    </location>
</feature>
<keyword evidence="1" id="KW-0812">Transmembrane</keyword>
<feature type="transmembrane region" description="Helical" evidence="1">
    <location>
        <begin position="93"/>
        <end position="112"/>
    </location>
</feature>
<keyword evidence="1" id="KW-0472">Membrane</keyword>
<feature type="transmembrane region" description="Helical" evidence="1">
    <location>
        <begin position="118"/>
        <end position="139"/>
    </location>
</feature>
<proteinExistence type="predicted"/>